<evidence type="ECO:0000313" key="1">
    <source>
        <dbReference type="EMBL" id="MCD1608619.1"/>
    </source>
</evidence>
<reference evidence="1" key="1">
    <citation type="submission" date="2021-08" db="EMBL/GenBank/DDBJ databases">
        <title>Isolation and characterization of neutrophilic mixotrophic iron-oxidizing bacteria from deep-sea hydrothermal vents.</title>
        <authorList>
            <person name="He Y."/>
        </authorList>
    </citation>
    <scope>NUCLEOTIDE SEQUENCE</scope>
    <source>
        <strain evidence="1">IOP_13</strain>
    </source>
</reference>
<dbReference type="AlphaFoldDB" id="A0A9X1SPL6"/>
<dbReference type="Proteomes" id="UP001138989">
    <property type="component" value="Unassembled WGS sequence"/>
</dbReference>
<sequence length="438" mass="46872">MTTNKKRPSDLAAWDGDLSANLHVHKPGSSMRVSLQEIVDAVPVPDASGGGLATGDIIQRPTGTYDDYFECDGSIKLSAEAPALAAAIRTAVGPIADGYSVESGFRYQAPYAGWEHISDMARLGGYTLYKSASNGLYTTLISDAGEIIYSGAPSTSMGKLFATSNALYAATTTFDLYLADVLGATPSFNTTRVVAAGSSYFTGIVSVKPGFDLVVSNTPANFYLIDVAAGTSVKGTAPQSAVVYAAEETNGRIFAVARVNNVTGLYELVFKDSIADMDFKVIEELYGWSTGVISTIDERNSKTIYFGRKSVDYCYHIETGSITSVDRLVGTFNAVDFWCTAKDNVLIVSESPYEAGRSLISFDYGKTWQTPPDFGAGVKKYRIYEGEIYTVAANSDVNLVGGTTGTIQTNAITYIGSDHFKLPALTSKAQGHSYYVKK</sequence>
<comment type="caution">
    <text evidence="1">The sequence shown here is derived from an EMBL/GenBank/DDBJ whole genome shotgun (WGS) entry which is preliminary data.</text>
</comment>
<dbReference type="RefSeq" id="WP_230697697.1">
    <property type="nucleotide sequence ID" value="NZ_JAINWF010000006.1"/>
</dbReference>
<organism evidence="1 2">
    <name type="scientific">Stutzerimonas kunmingensis</name>
    <dbReference type="NCBI Taxonomy" id="1211807"/>
    <lineage>
        <taxon>Bacteria</taxon>
        <taxon>Pseudomonadati</taxon>
        <taxon>Pseudomonadota</taxon>
        <taxon>Gammaproteobacteria</taxon>
        <taxon>Pseudomonadales</taxon>
        <taxon>Pseudomonadaceae</taxon>
        <taxon>Stutzerimonas</taxon>
    </lineage>
</organism>
<accession>A0A9X1SPL6</accession>
<dbReference type="EMBL" id="JAINWF010000006">
    <property type="protein sequence ID" value="MCD1608619.1"/>
    <property type="molecule type" value="Genomic_DNA"/>
</dbReference>
<name>A0A9X1SPL6_9GAMM</name>
<proteinExistence type="predicted"/>
<protein>
    <submittedName>
        <fullName evidence="1">Uncharacterized protein</fullName>
    </submittedName>
</protein>
<keyword evidence="2" id="KW-1185">Reference proteome</keyword>
<evidence type="ECO:0000313" key="2">
    <source>
        <dbReference type="Proteomes" id="UP001138989"/>
    </source>
</evidence>
<gene>
    <name evidence="1" type="ORF">K7H17_12150</name>
</gene>